<feature type="transmembrane region" description="Helical" evidence="1">
    <location>
        <begin position="28"/>
        <end position="44"/>
    </location>
</feature>
<proteinExistence type="predicted"/>
<dbReference type="Proteomes" id="UP001156703">
    <property type="component" value="Unassembled WGS sequence"/>
</dbReference>
<reference evidence="3" key="1">
    <citation type="journal article" date="2019" name="Int. J. Syst. Evol. Microbiol.">
        <title>The Global Catalogue of Microorganisms (GCM) 10K type strain sequencing project: providing services to taxonomists for standard genome sequencing and annotation.</title>
        <authorList>
            <consortium name="The Broad Institute Genomics Platform"/>
            <consortium name="The Broad Institute Genome Sequencing Center for Infectious Disease"/>
            <person name="Wu L."/>
            <person name="Ma J."/>
        </authorList>
    </citation>
    <scope>NUCLEOTIDE SEQUENCE [LARGE SCALE GENOMIC DNA]</scope>
    <source>
        <strain evidence="3">NBRC 102146</strain>
    </source>
</reference>
<protein>
    <submittedName>
        <fullName evidence="2">Uncharacterized protein</fullName>
    </submittedName>
</protein>
<keyword evidence="1" id="KW-0812">Transmembrane</keyword>
<keyword evidence="1" id="KW-1133">Transmembrane helix</keyword>
<name>A0ABQ5Z968_9SPHN</name>
<dbReference type="RefSeq" id="WP_169738057.1">
    <property type="nucleotide sequence ID" value="NZ_BSOO01000029.1"/>
</dbReference>
<organism evidence="2 3">
    <name type="scientific">Sphingomonas astaxanthinifaciens DSM 22298</name>
    <dbReference type="NCBI Taxonomy" id="1123267"/>
    <lineage>
        <taxon>Bacteria</taxon>
        <taxon>Pseudomonadati</taxon>
        <taxon>Pseudomonadota</taxon>
        <taxon>Alphaproteobacteria</taxon>
        <taxon>Sphingomonadales</taxon>
        <taxon>Sphingomonadaceae</taxon>
        <taxon>Sphingomonas</taxon>
    </lineage>
</organism>
<evidence type="ECO:0000313" key="2">
    <source>
        <dbReference type="EMBL" id="GLR48555.1"/>
    </source>
</evidence>
<evidence type="ECO:0000313" key="3">
    <source>
        <dbReference type="Proteomes" id="UP001156703"/>
    </source>
</evidence>
<keyword evidence="3" id="KW-1185">Reference proteome</keyword>
<keyword evidence="1" id="KW-0472">Membrane</keyword>
<comment type="caution">
    <text evidence="2">The sequence shown here is derived from an EMBL/GenBank/DDBJ whole genome shotgun (WGS) entry which is preliminary data.</text>
</comment>
<dbReference type="EMBL" id="BSOO01000029">
    <property type="protein sequence ID" value="GLR48555.1"/>
    <property type="molecule type" value="Genomic_DNA"/>
</dbReference>
<evidence type="ECO:0000256" key="1">
    <source>
        <dbReference type="SAM" id="Phobius"/>
    </source>
</evidence>
<sequence length="45" mass="4804">MSIAVILVALLLVFLAFRFIAGVVKFGVILLIIGAAFYFLSQGGM</sequence>
<accession>A0ABQ5Z968</accession>
<gene>
    <name evidence="2" type="ORF">GCM10007925_22720</name>
</gene>